<protein>
    <submittedName>
        <fullName evidence="6">Exported protein</fullName>
    </submittedName>
</protein>
<keyword evidence="3" id="KW-1133">Transmembrane helix</keyword>
<dbReference type="InterPro" id="IPR055396">
    <property type="entry name" value="DUF7088"/>
</dbReference>
<proteinExistence type="predicted"/>
<dbReference type="Pfam" id="PF09822">
    <property type="entry name" value="ABC_transp_aux"/>
    <property type="match status" value="1"/>
</dbReference>
<dbReference type="AlphaFoldDB" id="A0AAN0VFX2"/>
<sequence length="675" mass="74109">MSTRRRHEMSDLKTAAGMPGGTQSHAPQGSPPQGSPPQGRQRIWPSVLGVVSVAGLLIGANMLVDARLPQAQWDVTSNRIYTLSDSTVSVLSHLQSPITLKFFYSPPLGARVPKYGSYADRVREMLEQYKRLSHGMLSIEFYNPEPFSETEDRAIGNGLQGVPLDQSGEQVYFGLVGLNRLDGRKIIPFFQPDRERFLEYDLTRLIYDLTDPQKPVVGLLTDLPIMGSGQSLVSTRRMGPMKPWAIVNTLKEVADLRPVPISAQWIDPGIQTLIVVHPQHLSEVMQYAIDQFIMRGGKLLLAVDPDSETQALLPPDPAQTRQQDGPPGYASNLPKLLSSWGVLYDPDTVVLDPNGAWRVRTEDMKTGSTNYLAWFNDRDGLNRNDPITADLTQVTVAAAGALRKAQDAKISFEPLLSSSPESGSIPSIRTSHDPDPQRIAAEFHPSGGPRILAARIRGHLKSAFSGKPDSVASLKDLPEYVTETKGDADIVILSDSDIFADRFWVHGSDFFGKETLQPFSDNGIFLSRIVSALTGNKALGGIGGSSITVRPFTVVETMNRNAQGRFRQASLALQTRLQAAQDKLIALRQGQSGDGAAMDDDAISAAQEKEIQSAQQEIQESRKKLRLVEHDLSKDISTLETRLRLLDIGAVPLALIAIALGIATIRRIRRQRARR</sequence>
<keyword evidence="3" id="KW-0812">Transmembrane</keyword>
<evidence type="ECO:0000256" key="3">
    <source>
        <dbReference type="SAM" id="Phobius"/>
    </source>
</evidence>
<dbReference type="EMBL" id="CP003181">
    <property type="protein sequence ID" value="AHJ63003.1"/>
    <property type="molecule type" value="Genomic_DNA"/>
</dbReference>
<accession>A0AAN0VFX2</accession>
<keyword evidence="3" id="KW-0472">Membrane</keyword>
<organism evidence="6 7">
    <name type="scientific">Granulibacter bethesdensis</name>
    <dbReference type="NCBI Taxonomy" id="364410"/>
    <lineage>
        <taxon>Bacteria</taxon>
        <taxon>Pseudomonadati</taxon>
        <taxon>Pseudomonadota</taxon>
        <taxon>Alphaproteobacteria</taxon>
        <taxon>Acetobacterales</taxon>
        <taxon>Acetobacteraceae</taxon>
        <taxon>Granulibacter</taxon>
    </lineage>
</organism>
<dbReference type="KEGG" id="gbc:GbCGDNIH3_1203"/>
<keyword evidence="1" id="KW-0175">Coiled coil</keyword>
<name>A0AAN0VFX2_9PROT</name>
<feature type="transmembrane region" description="Helical" evidence="3">
    <location>
        <begin position="645"/>
        <end position="665"/>
    </location>
</feature>
<evidence type="ECO:0000259" key="4">
    <source>
        <dbReference type="Pfam" id="PF09822"/>
    </source>
</evidence>
<dbReference type="Proteomes" id="UP000019438">
    <property type="component" value="Chromosome"/>
</dbReference>
<evidence type="ECO:0000256" key="1">
    <source>
        <dbReference type="SAM" id="Coils"/>
    </source>
</evidence>
<evidence type="ECO:0000313" key="6">
    <source>
        <dbReference type="EMBL" id="AHJ63003.1"/>
    </source>
</evidence>
<dbReference type="Pfam" id="PF23357">
    <property type="entry name" value="DUF7088"/>
    <property type="match status" value="1"/>
</dbReference>
<reference evidence="7" key="1">
    <citation type="submission" date="2012-06" db="EMBL/GenBank/DDBJ databases">
        <title>Genome analysis of multiple Granulibacter bethesdensis isolates demonstrates substantial genome diversity.</title>
        <authorList>
            <person name="Greenberg D.E."/>
            <person name="Porcella S.F."/>
            <person name="Zarember K."/>
            <person name="Zelazny A.M."/>
            <person name="Bruno D."/>
            <person name="Martens C."/>
            <person name="Barbian K.D."/>
            <person name="Jaske E."/>
            <person name="Holland S.M."/>
        </authorList>
    </citation>
    <scope>NUCLEOTIDE SEQUENCE [LARGE SCALE GENOMIC DNA]</scope>
    <source>
        <strain evidence="7">CGDNIH3</strain>
    </source>
</reference>
<gene>
    <name evidence="6" type="ORF">GbCGDNIH3_1203</name>
</gene>
<feature type="domain" description="ABC-type uncharacterised transport system" evidence="4">
    <location>
        <begin position="214"/>
        <end position="527"/>
    </location>
</feature>
<feature type="coiled-coil region" evidence="1">
    <location>
        <begin position="604"/>
        <end position="631"/>
    </location>
</feature>
<feature type="domain" description="DUF7088" evidence="5">
    <location>
        <begin position="78"/>
        <end position="176"/>
    </location>
</feature>
<evidence type="ECO:0000259" key="5">
    <source>
        <dbReference type="Pfam" id="PF23357"/>
    </source>
</evidence>
<evidence type="ECO:0000313" key="7">
    <source>
        <dbReference type="Proteomes" id="UP000019438"/>
    </source>
</evidence>
<feature type="region of interest" description="Disordered" evidence="2">
    <location>
        <begin position="309"/>
        <end position="330"/>
    </location>
</feature>
<evidence type="ECO:0000256" key="2">
    <source>
        <dbReference type="SAM" id="MobiDB-lite"/>
    </source>
</evidence>
<feature type="region of interest" description="Disordered" evidence="2">
    <location>
        <begin position="1"/>
        <end position="41"/>
    </location>
</feature>
<dbReference type="InterPro" id="IPR019196">
    <property type="entry name" value="ABC_transp_unknown"/>
</dbReference>